<keyword evidence="1" id="KW-0175">Coiled coil</keyword>
<feature type="coiled-coil region" evidence="1">
    <location>
        <begin position="63"/>
        <end position="90"/>
    </location>
</feature>
<dbReference type="EMBL" id="PGGN01000001">
    <property type="protein sequence ID" value="PSH59332.1"/>
    <property type="molecule type" value="Genomic_DNA"/>
</dbReference>
<feature type="domain" description="DUF883" evidence="4">
    <location>
        <begin position="86"/>
        <end position="112"/>
    </location>
</feature>
<evidence type="ECO:0000256" key="3">
    <source>
        <dbReference type="SAM" id="Phobius"/>
    </source>
</evidence>
<proteinExistence type="predicted"/>
<comment type="caution">
    <text evidence="5">The sequence shown here is derived from an EMBL/GenBank/DDBJ whole genome shotgun (WGS) entry which is preliminary data.</text>
</comment>
<evidence type="ECO:0000256" key="2">
    <source>
        <dbReference type="SAM" id="MobiDB-lite"/>
    </source>
</evidence>
<dbReference type="AlphaFoldDB" id="A0A2P7AYN6"/>
<feature type="transmembrane region" description="Helical" evidence="3">
    <location>
        <begin position="93"/>
        <end position="110"/>
    </location>
</feature>
<dbReference type="PANTHER" id="PTHR35893:SF3">
    <property type="entry name" value="INNER MEMBRANE PROTEIN"/>
    <property type="match status" value="1"/>
</dbReference>
<evidence type="ECO:0000313" key="6">
    <source>
        <dbReference type="Proteomes" id="UP000241158"/>
    </source>
</evidence>
<organism evidence="5 6">
    <name type="scientific">Phyllobacterium endophyticum</name>
    <dbReference type="NCBI Taxonomy" id="1149773"/>
    <lineage>
        <taxon>Bacteria</taxon>
        <taxon>Pseudomonadati</taxon>
        <taxon>Pseudomonadota</taxon>
        <taxon>Alphaproteobacteria</taxon>
        <taxon>Hyphomicrobiales</taxon>
        <taxon>Phyllobacteriaceae</taxon>
        <taxon>Phyllobacterium</taxon>
    </lineage>
</organism>
<evidence type="ECO:0000313" key="5">
    <source>
        <dbReference type="EMBL" id="PSH59332.1"/>
    </source>
</evidence>
<keyword evidence="3" id="KW-0812">Transmembrane</keyword>
<reference evidence="6" key="1">
    <citation type="submission" date="2017-11" db="EMBL/GenBank/DDBJ databases">
        <authorList>
            <person name="Kuznetsova I."/>
            <person name="Sazanova A."/>
            <person name="Chirak E."/>
            <person name="Safronova V."/>
            <person name="Willems A."/>
        </authorList>
    </citation>
    <scope>NUCLEOTIDE SEQUENCE [LARGE SCALE GENOMIC DNA]</scope>
    <source>
        <strain evidence="6">PEPV15</strain>
    </source>
</reference>
<protein>
    <submittedName>
        <fullName evidence="5">DNA gyrase subunit B</fullName>
    </submittedName>
</protein>
<dbReference type="PANTHER" id="PTHR35893">
    <property type="entry name" value="INNER MEMBRANE PROTEIN-RELATED"/>
    <property type="match status" value="1"/>
</dbReference>
<accession>A0A2P7AYN6</accession>
<dbReference type="Pfam" id="PF19029">
    <property type="entry name" value="DUF883_C"/>
    <property type="match status" value="1"/>
</dbReference>
<keyword evidence="3" id="KW-0472">Membrane</keyword>
<dbReference type="RefSeq" id="WP_106714630.1">
    <property type="nucleotide sequence ID" value="NZ_JACHXT010000002.1"/>
</dbReference>
<name>A0A2P7AYN6_9HYPH</name>
<feature type="region of interest" description="Disordered" evidence="2">
    <location>
        <begin position="1"/>
        <end position="20"/>
    </location>
</feature>
<dbReference type="OrthoDB" id="8368551at2"/>
<dbReference type="InterPro" id="IPR010279">
    <property type="entry name" value="YqjD/ElaB"/>
</dbReference>
<dbReference type="InterPro" id="IPR043605">
    <property type="entry name" value="DUF883_C"/>
</dbReference>
<evidence type="ECO:0000256" key="1">
    <source>
        <dbReference type="SAM" id="Coils"/>
    </source>
</evidence>
<gene>
    <name evidence="5" type="ORF">CU100_00570</name>
</gene>
<sequence length="112" mass="12116">MATVSSKVRKAVDEATESNPDLQAQITALKDDIANIAATLARIGKSSAEDARRSAAESYETARVRGEETFDDLRLQARELEEQLTDTVRENPLTTIAVAAGVGFLLALIARR</sequence>
<keyword evidence="6" id="KW-1185">Reference proteome</keyword>
<keyword evidence="3" id="KW-1133">Transmembrane helix</keyword>
<dbReference type="GO" id="GO:0043022">
    <property type="term" value="F:ribosome binding"/>
    <property type="evidence" value="ECO:0007669"/>
    <property type="project" value="InterPro"/>
</dbReference>
<dbReference type="Proteomes" id="UP000241158">
    <property type="component" value="Unassembled WGS sequence"/>
</dbReference>
<evidence type="ECO:0000259" key="4">
    <source>
        <dbReference type="Pfam" id="PF19029"/>
    </source>
</evidence>